<gene>
    <name evidence="6" type="ORF">FLL46_06475</name>
</gene>
<dbReference type="OrthoDB" id="9815676at2"/>
<dbReference type="Pfam" id="PF00126">
    <property type="entry name" value="HTH_1"/>
    <property type="match status" value="1"/>
</dbReference>
<comment type="caution">
    <text evidence="6">The sequence shown here is derived from an EMBL/GenBank/DDBJ whole genome shotgun (WGS) entry which is preliminary data.</text>
</comment>
<evidence type="ECO:0000256" key="1">
    <source>
        <dbReference type="ARBA" id="ARBA00009437"/>
    </source>
</evidence>
<dbReference type="EMBL" id="VIKS01000004">
    <property type="protein sequence ID" value="TQV88169.1"/>
    <property type="molecule type" value="Genomic_DNA"/>
</dbReference>
<dbReference type="InterPro" id="IPR058163">
    <property type="entry name" value="LysR-type_TF_proteobact-type"/>
</dbReference>
<reference evidence="6 7" key="1">
    <citation type="submission" date="2019-07" db="EMBL/GenBank/DDBJ databases">
        <title>Draft genome for Aliikangiella sp. M105.</title>
        <authorList>
            <person name="Wang G."/>
        </authorList>
    </citation>
    <scope>NUCLEOTIDE SEQUENCE [LARGE SCALE GENOMIC DNA]</scope>
    <source>
        <strain evidence="6 7">M105</strain>
    </source>
</reference>
<dbReference type="InterPro" id="IPR005119">
    <property type="entry name" value="LysR_subst-bd"/>
</dbReference>
<dbReference type="InterPro" id="IPR036388">
    <property type="entry name" value="WH-like_DNA-bd_sf"/>
</dbReference>
<dbReference type="InterPro" id="IPR036390">
    <property type="entry name" value="WH_DNA-bd_sf"/>
</dbReference>
<keyword evidence="7" id="KW-1185">Reference proteome</keyword>
<dbReference type="AlphaFoldDB" id="A0A545UFC4"/>
<dbReference type="RefSeq" id="WP_142892678.1">
    <property type="nucleotide sequence ID" value="NZ_ML660162.1"/>
</dbReference>
<dbReference type="CDD" id="cd08471">
    <property type="entry name" value="PBP2_CrgA_like_2"/>
    <property type="match status" value="1"/>
</dbReference>
<dbReference type="PANTHER" id="PTHR30537">
    <property type="entry name" value="HTH-TYPE TRANSCRIPTIONAL REGULATOR"/>
    <property type="match status" value="1"/>
</dbReference>
<feature type="domain" description="HTH lysR-type" evidence="5">
    <location>
        <begin position="1"/>
        <end position="59"/>
    </location>
</feature>
<keyword evidence="4" id="KW-0804">Transcription</keyword>
<dbReference type="PROSITE" id="PS50931">
    <property type="entry name" value="HTH_LYSR"/>
    <property type="match status" value="1"/>
</dbReference>
<evidence type="ECO:0000313" key="6">
    <source>
        <dbReference type="EMBL" id="TQV88169.1"/>
    </source>
</evidence>
<evidence type="ECO:0000256" key="4">
    <source>
        <dbReference type="ARBA" id="ARBA00023163"/>
    </source>
</evidence>
<dbReference type="Gene3D" id="1.10.10.10">
    <property type="entry name" value="Winged helix-like DNA-binding domain superfamily/Winged helix DNA-binding domain"/>
    <property type="match status" value="1"/>
</dbReference>
<organism evidence="6 7">
    <name type="scientific">Aliikangiella coralliicola</name>
    <dbReference type="NCBI Taxonomy" id="2592383"/>
    <lineage>
        <taxon>Bacteria</taxon>
        <taxon>Pseudomonadati</taxon>
        <taxon>Pseudomonadota</taxon>
        <taxon>Gammaproteobacteria</taxon>
        <taxon>Oceanospirillales</taxon>
        <taxon>Pleioneaceae</taxon>
        <taxon>Aliikangiella</taxon>
    </lineage>
</organism>
<evidence type="ECO:0000313" key="7">
    <source>
        <dbReference type="Proteomes" id="UP000315439"/>
    </source>
</evidence>
<keyword evidence="2" id="KW-0805">Transcription regulation</keyword>
<dbReference type="InterPro" id="IPR000847">
    <property type="entry name" value="LysR_HTH_N"/>
</dbReference>
<dbReference type="GO" id="GO:0006351">
    <property type="term" value="P:DNA-templated transcription"/>
    <property type="evidence" value="ECO:0007669"/>
    <property type="project" value="TreeGrafter"/>
</dbReference>
<dbReference type="Pfam" id="PF03466">
    <property type="entry name" value="LysR_substrate"/>
    <property type="match status" value="1"/>
</dbReference>
<dbReference type="Gene3D" id="3.40.190.290">
    <property type="match status" value="1"/>
</dbReference>
<dbReference type="GO" id="GO:0003700">
    <property type="term" value="F:DNA-binding transcription factor activity"/>
    <property type="evidence" value="ECO:0007669"/>
    <property type="project" value="InterPro"/>
</dbReference>
<evidence type="ECO:0000256" key="3">
    <source>
        <dbReference type="ARBA" id="ARBA00023125"/>
    </source>
</evidence>
<dbReference type="PANTHER" id="PTHR30537:SF5">
    <property type="entry name" value="HTH-TYPE TRANSCRIPTIONAL ACTIVATOR TTDR-RELATED"/>
    <property type="match status" value="1"/>
</dbReference>
<sequence>MNKLNAMATFVQIVDSGSLTGAAEVLDTSLPTVVRTLASLEEHLNTRLLNRTTRKFTLTEEGRGYLTRCRNILFEIDNAELELSAKHRRPSGKLSVTASVMFGSMRVAPLINRFLQQNSQININLNLSDTNVNLIEEAVDVAIRIGPLSDSSMIAKNVGHVRRSVCASPKLLNTVGAITHPKDLQNFPCIRFSGLSHGAHWQFHDKEKTMSIAVNGPLACNQIQVSLDAVLNGMGFGLFLSYQVEQQIKSGELQVVLAEYEPPLLPVSVVYSHAKLMSARVRVFVDWITHELRKDLSYGIDS</sequence>
<dbReference type="SUPFAM" id="SSF46785">
    <property type="entry name" value="Winged helix' DNA-binding domain"/>
    <property type="match status" value="1"/>
</dbReference>
<dbReference type="FunFam" id="1.10.10.10:FF:000001">
    <property type="entry name" value="LysR family transcriptional regulator"/>
    <property type="match status" value="1"/>
</dbReference>
<proteinExistence type="inferred from homology"/>
<dbReference type="GO" id="GO:0043565">
    <property type="term" value="F:sequence-specific DNA binding"/>
    <property type="evidence" value="ECO:0007669"/>
    <property type="project" value="TreeGrafter"/>
</dbReference>
<keyword evidence="3" id="KW-0238">DNA-binding</keyword>
<evidence type="ECO:0000256" key="2">
    <source>
        <dbReference type="ARBA" id="ARBA00023015"/>
    </source>
</evidence>
<comment type="similarity">
    <text evidence="1">Belongs to the LysR transcriptional regulatory family.</text>
</comment>
<evidence type="ECO:0000259" key="5">
    <source>
        <dbReference type="PROSITE" id="PS50931"/>
    </source>
</evidence>
<dbReference type="SUPFAM" id="SSF53850">
    <property type="entry name" value="Periplasmic binding protein-like II"/>
    <property type="match status" value="1"/>
</dbReference>
<accession>A0A545UFC4</accession>
<protein>
    <submittedName>
        <fullName evidence="6">LysR family transcriptional regulator</fullName>
    </submittedName>
</protein>
<name>A0A545UFC4_9GAMM</name>
<dbReference type="Proteomes" id="UP000315439">
    <property type="component" value="Unassembled WGS sequence"/>
</dbReference>